<dbReference type="EMBL" id="JABFOF010000006">
    <property type="protein sequence ID" value="KAG2395903.1"/>
    <property type="molecule type" value="Genomic_DNA"/>
</dbReference>
<comment type="similarity">
    <text evidence="2">Belongs to the 'GDSL' lipolytic enzyme family.</text>
</comment>
<feature type="signal peptide" evidence="8">
    <location>
        <begin position="1"/>
        <end position="27"/>
    </location>
</feature>
<comment type="subcellular location">
    <subcellularLocation>
        <location evidence="1">Secreted</location>
    </subcellularLocation>
</comment>
<reference evidence="9 10" key="1">
    <citation type="submission" date="2020-05" db="EMBL/GenBank/DDBJ databases">
        <title>Vigna angularis (adzuki bean) Var. LongXiaoDou No. 4 denovo assembly.</title>
        <authorList>
            <person name="Xiang H."/>
        </authorList>
    </citation>
    <scope>NUCLEOTIDE SEQUENCE [LARGE SCALE GENOMIC DNA]</scope>
    <source>
        <tissue evidence="9">Leaf</tissue>
    </source>
</reference>
<dbReference type="GO" id="GO:0016788">
    <property type="term" value="F:hydrolase activity, acting on ester bonds"/>
    <property type="evidence" value="ECO:0007669"/>
    <property type="project" value="InterPro"/>
</dbReference>
<evidence type="ECO:0000256" key="8">
    <source>
        <dbReference type="SAM" id="SignalP"/>
    </source>
</evidence>
<dbReference type="Gene3D" id="3.40.50.1110">
    <property type="entry name" value="SGNH hydrolase"/>
    <property type="match status" value="1"/>
</dbReference>
<accession>A0A8T0KBL9</accession>
<dbReference type="AlphaFoldDB" id="A0A8T0KBL9"/>
<evidence type="ECO:0000256" key="3">
    <source>
        <dbReference type="ARBA" id="ARBA00022525"/>
    </source>
</evidence>
<dbReference type="Pfam" id="PF00657">
    <property type="entry name" value="Lipase_GDSL"/>
    <property type="match status" value="1"/>
</dbReference>
<dbReference type="InterPro" id="IPR051238">
    <property type="entry name" value="GDSL_esterase/lipase"/>
</dbReference>
<keyword evidence="3" id="KW-0964">Secreted</keyword>
<evidence type="ECO:0000256" key="7">
    <source>
        <dbReference type="ARBA" id="ARBA00023098"/>
    </source>
</evidence>
<feature type="chain" id="PRO_5035764671" evidence="8">
    <location>
        <begin position="28"/>
        <end position="221"/>
    </location>
</feature>
<dbReference type="GO" id="GO:0016042">
    <property type="term" value="P:lipid catabolic process"/>
    <property type="evidence" value="ECO:0007669"/>
    <property type="project" value="UniProtKB-KW"/>
</dbReference>
<keyword evidence="6" id="KW-0442">Lipid degradation</keyword>
<keyword evidence="4 8" id="KW-0732">Signal</keyword>
<organism evidence="9 10">
    <name type="scientific">Phaseolus angularis</name>
    <name type="common">Azuki bean</name>
    <name type="synonym">Vigna angularis</name>
    <dbReference type="NCBI Taxonomy" id="3914"/>
    <lineage>
        <taxon>Eukaryota</taxon>
        <taxon>Viridiplantae</taxon>
        <taxon>Streptophyta</taxon>
        <taxon>Embryophyta</taxon>
        <taxon>Tracheophyta</taxon>
        <taxon>Spermatophyta</taxon>
        <taxon>Magnoliopsida</taxon>
        <taxon>eudicotyledons</taxon>
        <taxon>Gunneridae</taxon>
        <taxon>Pentapetalae</taxon>
        <taxon>rosids</taxon>
        <taxon>fabids</taxon>
        <taxon>Fabales</taxon>
        <taxon>Fabaceae</taxon>
        <taxon>Papilionoideae</taxon>
        <taxon>50 kb inversion clade</taxon>
        <taxon>NPAAA clade</taxon>
        <taxon>indigoferoid/millettioid clade</taxon>
        <taxon>Phaseoleae</taxon>
        <taxon>Vigna</taxon>
    </lineage>
</organism>
<dbReference type="Proteomes" id="UP000743370">
    <property type="component" value="Unassembled WGS sequence"/>
</dbReference>
<proteinExistence type="inferred from homology"/>
<evidence type="ECO:0000256" key="6">
    <source>
        <dbReference type="ARBA" id="ARBA00022963"/>
    </source>
</evidence>
<evidence type="ECO:0000256" key="2">
    <source>
        <dbReference type="ARBA" id="ARBA00008668"/>
    </source>
</evidence>
<dbReference type="PANTHER" id="PTHR45650:SF75">
    <property type="entry name" value="GDSL-LIKE LIPASE_ACYLHYDROLASE"/>
    <property type="match status" value="1"/>
</dbReference>
<sequence>MTIKSKASLVSAILLLLANCMQHYVNGQQVPCFFIFGDSLCDNGNNNKLRTAAKSNYNPYGIDFPGGPSGRFTNGQNLVDYIAQLLEFSEYIPPFANTSGSDILKGVNHASGAAGILFETGKRLGENVHLEEQLKNHKAIYLKIARELGGLREAKEYLNQCITVVNAPCCPTRDDGQCVLNGTPCPNRNQYLFYDGYHITQLVHQLFAIGTYDQIQPLIHH</sequence>
<evidence type="ECO:0000313" key="10">
    <source>
        <dbReference type="Proteomes" id="UP000743370"/>
    </source>
</evidence>
<comment type="caution">
    <text evidence="9">The sequence shown here is derived from an EMBL/GenBank/DDBJ whole genome shotgun (WGS) entry which is preliminary data.</text>
</comment>
<protein>
    <submittedName>
        <fullName evidence="9">GDSL esterase/lipase</fullName>
    </submittedName>
</protein>
<gene>
    <name evidence="9" type="ORF">HKW66_Vig0067210</name>
</gene>
<dbReference type="InterPro" id="IPR036514">
    <property type="entry name" value="SGNH_hydro_sf"/>
</dbReference>
<evidence type="ECO:0000256" key="5">
    <source>
        <dbReference type="ARBA" id="ARBA00022801"/>
    </source>
</evidence>
<evidence type="ECO:0000256" key="4">
    <source>
        <dbReference type="ARBA" id="ARBA00022729"/>
    </source>
</evidence>
<keyword evidence="7" id="KW-0443">Lipid metabolism</keyword>
<keyword evidence="5" id="KW-0378">Hydrolase</keyword>
<evidence type="ECO:0000313" key="9">
    <source>
        <dbReference type="EMBL" id="KAG2395903.1"/>
    </source>
</evidence>
<name>A0A8T0KBL9_PHAAN</name>
<dbReference type="GO" id="GO:0005576">
    <property type="term" value="C:extracellular region"/>
    <property type="evidence" value="ECO:0007669"/>
    <property type="project" value="UniProtKB-SubCell"/>
</dbReference>
<dbReference type="InterPro" id="IPR001087">
    <property type="entry name" value="GDSL"/>
</dbReference>
<dbReference type="PANTHER" id="PTHR45650">
    <property type="entry name" value="GDSL-LIKE LIPASE/ACYLHYDROLASE-RELATED"/>
    <property type="match status" value="1"/>
</dbReference>
<evidence type="ECO:0000256" key="1">
    <source>
        <dbReference type="ARBA" id="ARBA00004613"/>
    </source>
</evidence>